<dbReference type="InterPro" id="IPR002685">
    <property type="entry name" value="Glyco_trans_15"/>
</dbReference>
<keyword evidence="7" id="KW-0472">Membrane</keyword>
<name>A0A1V2LCU8_CYBFA</name>
<protein>
    <submittedName>
        <fullName evidence="8">Putative mannosyltransferase KTR7</fullName>
    </submittedName>
</protein>
<dbReference type="PANTHER" id="PTHR31121:SF2">
    <property type="entry name" value="MANNOSYLTRANSFERASE KTR5-RELATED"/>
    <property type="match status" value="1"/>
</dbReference>
<keyword evidence="9" id="KW-1185">Reference proteome</keyword>
<keyword evidence="7" id="KW-0812">Transmembrane</keyword>
<comment type="subcellular location">
    <subcellularLocation>
        <location evidence="1">Membrane</location>
        <topology evidence="1">Single-pass type II membrane protein</topology>
    </subcellularLocation>
</comment>
<dbReference type="GO" id="GO:0006487">
    <property type="term" value="P:protein N-linked glycosylation"/>
    <property type="evidence" value="ECO:0007669"/>
    <property type="project" value="TreeGrafter"/>
</dbReference>
<accession>A0A1V2LCU8</accession>
<evidence type="ECO:0000313" key="9">
    <source>
        <dbReference type="Proteomes" id="UP000189513"/>
    </source>
</evidence>
<feature type="transmembrane region" description="Helical" evidence="7">
    <location>
        <begin position="32"/>
        <end position="55"/>
    </location>
</feature>
<evidence type="ECO:0000256" key="6">
    <source>
        <dbReference type="PIRSR" id="PIRSR018153-1"/>
    </source>
</evidence>
<dbReference type="PIRSF" id="PIRSF018153">
    <property type="entry name" value="Glyco_trans_15"/>
    <property type="match status" value="1"/>
</dbReference>
<dbReference type="VEuPathDB" id="FungiDB:BON22_0614"/>
<evidence type="ECO:0000256" key="5">
    <source>
        <dbReference type="ARBA" id="ARBA00022968"/>
    </source>
</evidence>
<dbReference type="AlphaFoldDB" id="A0A1V2LCU8"/>
<evidence type="ECO:0000256" key="3">
    <source>
        <dbReference type="ARBA" id="ARBA00022676"/>
    </source>
</evidence>
<comment type="similarity">
    <text evidence="2">Belongs to the glycosyltransferase 15 family.</text>
</comment>
<dbReference type="EMBL" id="MPUK01000001">
    <property type="protein sequence ID" value="ONH69672.1"/>
    <property type="molecule type" value="Genomic_DNA"/>
</dbReference>
<evidence type="ECO:0000256" key="1">
    <source>
        <dbReference type="ARBA" id="ARBA00004606"/>
    </source>
</evidence>
<dbReference type="Pfam" id="PF01793">
    <property type="entry name" value="Glyco_transf_15"/>
    <property type="match status" value="2"/>
</dbReference>
<keyword evidence="4 8" id="KW-0808">Transferase</keyword>
<dbReference type="GO" id="GO:0000032">
    <property type="term" value="P:cell wall mannoprotein biosynthetic process"/>
    <property type="evidence" value="ECO:0007669"/>
    <property type="project" value="TreeGrafter"/>
</dbReference>
<dbReference type="SUPFAM" id="SSF53448">
    <property type="entry name" value="Nucleotide-diphospho-sugar transferases"/>
    <property type="match status" value="1"/>
</dbReference>
<feature type="active site" description="Nucleophile" evidence="6">
    <location>
        <position position="385"/>
    </location>
</feature>
<sequence length="546" mass="65198">MQPIQRPRVILRSLRHAITSILKHRVRIGSSFLVPIYTILSLLTLLILTIVFTVLHQKELMRQSELRSHHRYASTINDIFYEGCNVPAQETTRANASLVMLARNQEVEDVVKSMKSLERHFNQWYKYPWVFLNDEEFTQEFKDEVKRHTQAECLFGHIEEENWDFPQDVKNTWAFKEGIKSQGDRGIMYGSMESYHKMCRFYSGFFYKHPLVRQFEWYWRVEPDVEFFCDITYDPFVKMAQSGKKYGFTILIKELFETVPNLFRHTKAFLSKNNIKPKSSWELFVENYRNRWKMSNSEKLNTVYKNMRYTYEVLERAREVILRDTLVKRITFEKNLPISDDSKIPEKQLDALINLATQRSRLPTLQGETMENEDYNLYHFWSNFEIARVDLWDNPVYEAYFQYLESVGGFFTERWGDAPVHSLAVGFLLDFQEVHYFRDIGYQHTTIRHCPANSPNQLKYEAAKDYTPVFDPKFEKFWSKTDPIKDYGVGCRCRCPTSGEDIEDTDDDFLKRWFELVDDNRKEKKQLNIVKQERKVKDKLKKEGII</sequence>
<evidence type="ECO:0000256" key="7">
    <source>
        <dbReference type="SAM" id="Phobius"/>
    </source>
</evidence>
<dbReference type="GO" id="GO:0016020">
    <property type="term" value="C:membrane"/>
    <property type="evidence" value="ECO:0007669"/>
    <property type="project" value="UniProtKB-SubCell"/>
</dbReference>
<evidence type="ECO:0000256" key="4">
    <source>
        <dbReference type="ARBA" id="ARBA00022679"/>
    </source>
</evidence>
<keyword evidence="5" id="KW-0735">Signal-anchor</keyword>
<keyword evidence="3 8" id="KW-0328">Glycosyltransferase</keyword>
<organism evidence="8 9">
    <name type="scientific">Cyberlindnera fabianii</name>
    <name type="common">Yeast</name>
    <name type="synonym">Hansenula fabianii</name>
    <dbReference type="NCBI Taxonomy" id="36022"/>
    <lineage>
        <taxon>Eukaryota</taxon>
        <taxon>Fungi</taxon>
        <taxon>Dikarya</taxon>
        <taxon>Ascomycota</taxon>
        <taxon>Saccharomycotina</taxon>
        <taxon>Saccharomycetes</taxon>
        <taxon>Phaffomycetales</taxon>
        <taxon>Phaffomycetaceae</taxon>
        <taxon>Cyberlindnera</taxon>
    </lineage>
</organism>
<keyword evidence="7" id="KW-1133">Transmembrane helix</keyword>
<dbReference type="GO" id="GO:0000026">
    <property type="term" value="F:alpha-1,2-mannosyltransferase activity"/>
    <property type="evidence" value="ECO:0007669"/>
    <property type="project" value="TreeGrafter"/>
</dbReference>
<dbReference type="OMA" id="YNDFFEM"/>
<reference evidence="9" key="1">
    <citation type="journal article" date="2017" name="Genome Announc.">
        <title>Genome sequences of Cyberlindnera fabianii 65, Pichia kudriavzevii 129, and Saccharomyces cerevisiae 131 isolated from fermented masau fruits in Zimbabwe.</title>
        <authorList>
            <person name="van Rijswijck I.M.H."/>
            <person name="Derks M.F.L."/>
            <person name="Abee T."/>
            <person name="de Ridder D."/>
            <person name="Smid E.J."/>
        </authorList>
    </citation>
    <scope>NUCLEOTIDE SEQUENCE [LARGE SCALE GENOMIC DNA]</scope>
    <source>
        <strain evidence="9">65</strain>
    </source>
</reference>
<evidence type="ECO:0000256" key="2">
    <source>
        <dbReference type="ARBA" id="ARBA00007677"/>
    </source>
</evidence>
<dbReference type="Proteomes" id="UP000189513">
    <property type="component" value="Unassembled WGS sequence"/>
</dbReference>
<dbReference type="PANTHER" id="PTHR31121">
    <property type="entry name" value="ALPHA-1,2 MANNOSYLTRANSFERASE KTR1"/>
    <property type="match status" value="1"/>
</dbReference>
<proteinExistence type="inferred from homology"/>
<dbReference type="InterPro" id="IPR029044">
    <property type="entry name" value="Nucleotide-diphossugar_trans"/>
</dbReference>
<dbReference type="GO" id="GO:0005794">
    <property type="term" value="C:Golgi apparatus"/>
    <property type="evidence" value="ECO:0007669"/>
    <property type="project" value="TreeGrafter"/>
</dbReference>
<dbReference type="Gene3D" id="3.90.550.10">
    <property type="entry name" value="Spore Coat Polysaccharide Biosynthesis Protein SpsA, Chain A"/>
    <property type="match status" value="1"/>
</dbReference>
<evidence type="ECO:0000313" key="8">
    <source>
        <dbReference type="EMBL" id="ONH69672.1"/>
    </source>
</evidence>
<comment type="caution">
    <text evidence="8">The sequence shown here is derived from an EMBL/GenBank/DDBJ whole genome shotgun (WGS) entry which is preliminary data.</text>
</comment>
<gene>
    <name evidence="8" type="ORF">BON22_0614</name>
</gene>